<evidence type="ECO:0000259" key="16">
    <source>
        <dbReference type="PROSITE" id="PS50885"/>
    </source>
</evidence>
<dbReference type="RefSeq" id="WP_184299394.1">
    <property type="nucleotide sequence ID" value="NZ_JACHLP010000004.1"/>
</dbReference>
<keyword evidence="13 14" id="KW-0472">Membrane</keyword>
<dbReference type="GO" id="GO:0005524">
    <property type="term" value="F:ATP binding"/>
    <property type="evidence" value="ECO:0007669"/>
    <property type="project" value="UniProtKB-KW"/>
</dbReference>
<evidence type="ECO:0000256" key="7">
    <source>
        <dbReference type="ARBA" id="ARBA00022692"/>
    </source>
</evidence>
<dbReference type="SMART" id="SM00387">
    <property type="entry name" value="HATPase_c"/>
    <property type="match status" value="1"/>
</dbReference>
<dbReference type="InterPro" id="IPR003661">
    <property type="entry name" value="HisK_dim/P_dom"/>
</dbReference>
<dbReference type="EMBL" id="JACHLP010000004">
    <property type="protein sequence ID" value="MBB4843802.1"/>
    <property type="molecule type" value="Genomic_DNA"/>
</dbReference>
<keyword evidence="18" id="KW-1185">Reference proteome</keyword>
<evidence type="ECO:0000259" key="15">
    <source>
        <dbReference type="PROSITE" id="PS50109"/>
    </source>
</evidence>
<dbReference type="Pfam" id="PF00512">
    <property type="entry name" value="HisKA"/>
    <property type="match status" value="1"/>
</dbReference>
<evidence type="ECO:0000313" key="18">
    <source>
        <dbReference type="Proteomes" id="UP000562027"/>
    </source>
</evidence>
<protein>
    <recommendedName>
        <fullName evidence="14">Sensor protein</fullName>
        <ecNumber evidence="14">2.7.13.3</ecNumber>
    </recommendedName>
</protein>
<dbReference type="InterPro" id="IPR004358">
    <property type="entry name" value="Sig_transdc_His_kin-like_C"/>
</dbReference>
<reference evidence="17 18" key="1">
    <citation type="submission" date="2020-08" db="EMBL/GenBank/DDBJ databases">
        <title>Functional genomics of gut bacteria from endangered species of beetles.</title>
        <authorList>
            <person name="Carlos-Shanley C."/>
        </authorList>
    </citation>
    <scope>NUCLEOTIDE SEQUENCE [LARGE SCALE GENOMIC DNA]</scope>
    <source>
        <strain evidence="17 18">S00239</strain>
    </source>
</reference>
<dbReference type="GO" id="GO:0000155">
    <property type="term" value="F:phosphorelay sensor kinase activity"/>
    <property type="evidence" value="ECO:0007669"/>
    <property type="project" value="InterPro"/>
</dbReference>
<gene>
    <name evidence="17" type="ORF">HNP55_002325</name>
</gene>
<feature type="transmembrane region" description="Helical" evidence="14">
    <location>
        <begin position="150"/>
        <end position="169"/>
    </location>
</feature>
<dbReference type="Gene3D" id="1.10.287.130">
    <property type="match status" value="1"/>
</dbReference>
<dbReference type="CDD" id="cd00075">
    <property type="entry name" value="HATPase"/>
    <property type="match status" value="1"/>
</dbReference>
<evidence type="ECO:0000256" key="2">
    <source>
        <dbReference type="ARBA" id="ARBA00004533"/>
    </source>
</evidence>
<dbReference type="InterPro" id="IPR003594">
    <property type="entry name" value="HATPase_dom"/>
</dbReference>
<evidence type="ECO:0000256" key="12">
    <source>
        <dbReference type="ARBA" id="ARBA00023012"/>
    </source>
</evidence>
<dbReference type="SMART" id="SM00304">
    <property type="entry name" value="HAMP"/>
    <property type="match status" value="1"/>
</dbReference>
<dbReference type="CDD" id="cd00082">
    <property type="entry name" value="HisKA"/>
    <property type="match status" value="1"/>
</dbReference>
<keyword evidence="7 14" id="KW-0812">Transmembrane</keyword>
<comment type="caution">
    <text evidence="17">The sequence shown here is derived from an EMBL/GenBank/DDBJ whole genome shotgun (WGS) entry which is preliminary data.</text>
</comment>
<keyword evidence="5" id="KW-0597">Phosphoprotein</keyword>
<dbReference type="InterPro" id="IPR005467">
    <property type="entry name" value="His_kinase_dom"/>
</dbReference>
<evidence type="ECO:0000256" key="9">
    <source>
        <dbReference type="ARBA" id="ARBA00022777"/>
    </source>
</evidence>
<dbReference type="InterPro" id="IPR036097">
    <property type="entry name" value="HisK_dim/P_sf"/>
</dbReference>
<dbReference type="NCBIfam" id="TIGR01386">
    <property type="entry name" value="cztS_silS_copS"/>
    <property type="match status" value="1"/>
</dbReference>
<dbReference type="SUPFAM" id="SSF55874">
    <property type="entry name" value="ATPase domain of HSP90 chaperone/DNA topoisomerase II/histidine kinase"/>
    <property type="match status" value="1"/>
</dbReference>
<evidence type="ECO:0000256" key="11">
    <source>
        <dbReference type="ARBA" id="ARBA00022989"/>
    </source>
</evidence>
<dbReference type="Gene3D" id="3.30.565.10">
    <property type="entry name" value="Histidine kinase-like ATPase, C-terminal domain"/>
    <property type="match status" value="1"/>
</dbReference>
<evidence type="ECO:0000256" key="5">
    <source>
        <dbReference type="ARBA" id="ARBA00022553"/>
    </source>
</evidence>
<keyword evidence="12 14" id="KW-0902">Two-component regulatory system</keyword>
<dbReference type="Pfam" id="PF02518">
    <property type="entry name" value="HATPase_c"/>
    <property type="match status" value="1"/>
</dbReference>
<dbReference type="GO" id="GO:0005886">
    <property type="term" value="C:plasma membrane"/>
    <property type="evidence" value="ECO:0007669"/>
    <property type="project" value="UniProtKB-SubCell"/>
</dbReference>
<keyword evidence="9 14" id="KW-0418">Kinase</keyword>
<dbReference type="SMART" id="SM00388">
    <property type="entry name" value="HisKA"/>
    <property type="match status" value="1"/>
</dbReference>
<dbReference type="Pfam" id="PF00672">
    <property type="entry name" value="HAMP"/>
    <property type="match status" value="1"/>
</dbReference>
<evidence type="ECO:0000256" key="4">
    <source>
        <dbReference type="ARBA" id="ARBA00022519"/>
    </source>
</evidence>
<dbReference type="Gene3D" id="6.10.340.10">
    <property type="match status" value="1"/>
</dbReference>
<evidence type="ECO:0000256" key="14">
    <source>
        <dbReference type="RuleBase" id="RU364088"/>
    </source>
</evidence>
<evidence type="ECO:0000256" key="8">
    <source>
        <dbReference type="ARBA" id="ARBA00022741"/>
    </source>
</evidence>
<dbReference type="SUPFAM" id="SSF47384">
    <property type="entry name" value="Homodimeric domain of signal transducing histidine kinase"/>
    <property type="match status" value="1"/>
</dbReference>
<keyword evidence="8 14" id="KW-0547">Nucleotide-binding</keyword>
<keyword evidence="11 14" id="KW-1133">Transmembrane helix</keyword>
<name>A0A840LAY0_9BURK</name>
<dbReference type="EC" id="2.7.13.3" evidence="14"/>
<dbReference type="PROSITE" id="PS50885">
    <property type="entry name" value="HAMP"/>
    <property type="match status" value="1"/>
</dbReference>
<evidence type="ECO:0000256" key="6">
    <source>
        <dbReference type="ARBA" id="ARBA00022679"/>
    </source>
</evidence>
<feature type="transmembrane region" description="Helical" evidence="14">
    <location>
        <begin position="12"/>
        <end position="38"/>
    </location>
</feature>
<evidence type="ECO:0000256" key="10">
    <source>
        <dbReference type="ARBA" id="ARBA00022840"/>
    </source>
</evidence>
<organism evidence="17 18">
    <name type="scientific">Roseateles oligotrophus</name>
    <dbReference type="NCBI Taxonomy" id="1769250"/>
    <lineage>
        <taxon>Bacteria</taxon>
        <taxon>Pseudomonadati</taxon>
        <taxon>Pseudomonadota</taxon>
        <taxon>Betaproteobacteria</taxon>
        <taxon>Burkholderiales</taxon>
        <taxon>Sphaerotilaceae</taxon>
        <taxon>Roseateles</taxon>
    </lineage>
</organism>
<dbReference type="PRINTS" id="PR00344">
    <property type="entry name" value="BCTRLSENSOR"/>
</dbReference>
<comment type="catalytic activity">
    <reaction evidence="1 14">
        <text>ATP + protein L-histidine = ADP + protein N-phospho-L-histidine.</text>
        <dbReference type="EC" id="2.7.13.3"/>
    </reaction>
</comment>
<dbReference type="Proteomes" id="UP000562027">
    <property type="component" value="Unassembled WGS sequence"/>
</dbReference>
<keyword evidence="4 14" id="KW-0997">Cell inner membrane</keyword>
<evidence type="ECO:0000256" key="1">
    <source>
        <dbReference type="ARBA" id="ARBA00000085"/>
    </source>
</evidence>
<accession>A0A840LAY0</accession>
<feature type="domain" description="Histidine kinase" evidence="15">
    <location>
        <begin position="231"/>
        <end position="445"/>
    </location>
</feature>
<dbReference type="PROSITE" id="PS50109">
    <property type="entry name" value="HIS_KIN"/>
    <property type="match status" value="1"/>
</dbReference>
<dbReference type="InterPro" id="IPR006290">
    <property type="entry name" value="CztS_silS_copS"/>
</dbReference>
<dbReference type="InterPro" id="IPR036890">
    <property type="entry name" value="HATPase_C_sf"/>
</dbReference>
<proteinExistence type="predicted"/>
<evidence type="ECO:0000256" key="13">
    <source>
        <dbReference type="ARBA" id="ARBA00023136"/>
    </source>
</evidence>
<dbReference type="PANTHER" id="PTHR45436">
    <property type="entry name" value="SENSOR HISTIDINE KINASE YKOH"/>
    <property type="match status" value="1"/>
</dbReference>
<feature type="domain" description="HAMP" evidence="16">
    <location>
        <begin position="170"/>
        <end position="223"/>
    </location>
</feature>
<evidence type="ECO:0000256" key="3">
    <source>
        <dbReference type="ARBA" id="ARBA00022475"/>
    </source>
</evidence>
<dbReference type="AlphaFoldDB" id="A0A840LAY0"/>
<keyword evidence="6 14" id="KW-0808">Transferase</keyword>
<dbReference type="InterPro" id="IPR050428">
    <property type="entry name" value="TCS_sensor_his_kinase"/>
</dbReference>
<sequence>MSAAGLGQRLSWWLAWQALLGLSLVCASVYLVTALTLAQRQEEMLDQKQAVLQHLLAEGRASHAAAGIRHQLDDFHAGHSDLRLRLLAPDGRVLYLGSREASSLPRWKSRVFEIGSPELGLPGGADWARAELSLDVRADDVLLNRLAKTLVAAALAGTLLIALGGFRLVRLGLRPLHLLVEQTRALDARQMAARLDGSAQPAELQPLIAQFNDLLDRLACSYRQMEGFNADVAHELNTPLANLISSCELALRRRRDAEELREVLGSNLEELRRMAGMVGDMLFLAHADRGHGARRQALPSLARLAREVIEFHEAALEEAGLSAEVLGEAGGLFDGGLLRRALSNLLGNARRFARPGSTVQVCIQLDAQGLLRLSVVNQGASLDPADLPRWFDRFYRADSARGQGERNHGLGLSIVAAVARLHGGEGFAQTAQGRTEVGFSLRTDPAVQA</sequence>
<dbReference type="PANTHER" id="PTHR45436:SF9">
    <property type="entry name" value="SENSOR PROTEIN"/>
    <property type="match status" value="1"/>
</dbReference>
<comment type="subcellular location">
    <subcellularLocation>
        <location evidence="2 14">Cell inner membrane</location>
    </subcellularLocation>
</comment>
<evidence type="ECO:0000313" key="17">
    <source>
        <dbReference type="EMBL" id="MBB4843802.1"/>
    </source>
</evidence>
<keyword evidence="10 14" id="KW-0067">ATP-binding</keyword>
<keyword evidence="3 14" id="KW-1003">Cell membrane</keyword>
<comment type="function">
    <text evidence="14">Member of a two-component regulatory system.</text>
</comment>
<dbReference type="InterPro" id="IPR003660">
    <property type="entry name" value="HAMP_dom"/>
</dbReference>